<proteinExistence type="predicted"/>
<evidence type="ECO:0000313" key="2">
    <source>
        <dbReference type="Proteomes" id="UP000003082"/>
    </source>
</evidence>
<evidence type="ECO:0000313" key="1">
    <source>
        <dbReference type="EMBL" id="EEF14586.1"/>
    </source>
</evidence>
<dbReference type="AlphaFoldDB" id="B9D011"/>
<name>B9D011_CAMRE</name>
<protein>
    <submittedName>
        <fullName evidence="1">Uncharacterized protein</fullName>
    </submittedName>
</protein>
<comment type="caution">
    <text evidence="1">The sequence shown here is derived from an EMBL/GenBank/DDBJ whole genome shotgun (WGS) entry which is preliminary data.</text>
</comment>
<reference evidence="1 2" key="1">
    <citation type="submission" date="2008-08" db="EMBL/GenBank/DDBJ databases">
        <authorList>
            <person name="Madupu R."/>
            <person name="Durkin A.S."/>
            <person name="Torralba M."/>
            <person name="Methe B."/>
            <person name="Sutton G.G."/>
            <person name="Strausberg R.L."/>
            <person name="Nelson K.E."/>
        </authorList>
    </citation>
    <scope>NUCLEOTIDE SEQUENCE [LARGE SCALE GENOMIC DNA]</scope>
    <source>
        <strain evidence="1 2">RM3267</strain>
    </source>
</reference>
<keyword evidence="2" id="KW-1185">Reference proteome</keyword>
<gene>
    <name evidence="1" type="ORF">CAMRE0001_1320</name>
</gene>
<accession>B9D011</accession>
<dbReference type="EMBL" id="ACFU01000005">
    <property type="protein sequence ID" value="EEF14586.1"/>
    <property type="molecule type" value="Genomic_DNA"/>
</dbReference>
<dbReference type="Proteomes" id="UP000003082">
    <property type="component" value="Unassembled WGS sequence"/>
</dbReference>
<sequence length="53" mass="6362">MLKFTPLEFETVKFCLEIRPVYQLKFTPLEFETVKFCLEIRPVYQVKIYSVGV</sequence>
<organism evidence="1 2">
    <name type="scientific">Campylobacter rectus RM3267</name>
    <dbReference type="NCBI Taxonomy" id="553218"/>
    <lineage>
        <taxon>Bacteria</taxon>
        <taxon>Pseudomonadati</taxon>
        <taxon>Campylobacterota</taxon>
        <taxon>Epsilonproteobacteria</taxon>
        <taxon>Campylobacterales</taxon>
        <taxon>Campylobacteraceae</taxon>
        <taxon>Campylobacter</taxon>
    </lineage>
</organism>